<dbReference type="SUPFAM" id="SSF55781">
    <property type="entry name" value="GAF domain-like"/>
    <property type="match status" value="1"/>
</dbReference>
<dbReference type="InterPro" id="IPR050707">
    <property type="entry name" value="HTH_MetabolicPath_Reg"/>
</dbReference>
<feature type="compositionally biased region" description="Low complexity" evidence="4">
    <location>
        <begin position="14"/>
        <end position="24"/>
    </location>
</feature>
<keyword evidence="1" id="KW-0805">Transcription regulation</keyword>
<dbReference type="SMART" id="SM00346">
    <property type="entry name" value="HTH_ICLR"/>
    <property type="match status" value="1"/>
</dbReference>
<evidence type="ECO:0000259" key="5">
    <source>
        <dbReference type="PROSITE" id="PS51077"/>
    </source>
</evidence>
<sequence>MAERMVPSSQAPFSQGASPQHSSPQQPPPHSAVPSQGGTGTEAAARVADVLLLFTGGPEYLGVSTISRQLGISKAVVYRILQSLVSRDVLATTPGVTGYRLGPAAVALGASALRRFDAKTAAAPVLRRLRDETGETTTLSGLVGDERVYLEQFDSRAEIKMTVDIGTRFPLHAGSSGKAILAQLPQWRREEILEGGLGALTDRTVTDPATLREQLDAIGADGVAVSLGERQSGAGSVAAALVTPDGEVHGAISVCGPEYRFTPEKIERYRELVREATTEIIRNWTNGPAAGGHRG</sequence>
<name>A0ABN1VH56_9PSEU</name>
<keyword evidence="8" id="KW-1185">Reference proteome</keyword>
<protein>
    <submittedName>
        <fullName evidence="7">IclR family transcriptional regulator</fullName>
    </submittedName>
</protein>
<keyword evidence="2" id="KW-0238">DNA-binding</keyword>
<dbReference type="Pfam" id="PF09339">
    <property type="entry name" value="HTH_IclR"/>
    <property type="match status" value="1"/>
</dbReference>
<dbReference type="Proteomes" id="UP001500467">
    <property type="component" value="Unassembled WGS sequence"/>
</dbReference>
<dbReference type="Gene3D" id="3.30.450.40">
    <property type="match status" value="1"/>
</dbReference>
<organism evidence="7 8">
    <name type="scientific">Prauserella alba</name>
    <dbReference type="NCBI Taxonomy" id="176898"/>
    <lineage>
        <taxon>Bacteria</taxon>
        <taxon>Bacillati</taxon>
        <taxon>Actinomycetota</taxon>
        <taxon>Actinomycetes</taxon>
        <taxon>Pseudonocardiales</taxon>
        <taxon>Pseudonocardiaceae</taxon>
        <taxon>Prauserella</taxon>
    </lineage>
</organism>
<dbReference type="InterPro" id="IPR014757">
    <property type="entry name" value="Tscrpt_reg_IclR_C"/>
</dbReference>
<evidence type="ECO:0000259" key="6">
    <source>
        <dbReference type="PROSITE" id="PS51078"/>
    </source>
</evidence>
<dbReference type="EMBL" id="BAAALM010000012">
    <property type="protein sequence ID" value="GAA1211174.1"/>
    <property type="molecule type" value="Genomic_DNA"/>
</dbReference>
<comment type="caution">
    <text evidence="7">The sequence shown here is derived from an EMBL/GenBank/DDBJ whole genome shotgun (WGS) entry which is preliminary data.</text>
</comment>
<dbReference type="PROSITE" id="PS51077">
    <property type="entry name" value="HTH_ICLR"/>
    <property type="match status" value="1"/>
</dbReference>
<evidence type="ECO:0000313" key="8">
    <source>
        <dbReference type="Proteomes" id="UP001500467"/>
    </source>
</evidence>
<dbReference type="PROSITE" id="PS51078">
    <property type="entry name" value="ICLR_ED"/>
    <property type="match status" value="1"/>
</dbReference>
<feature type="domain" description="HTH iclR-type" evidence="5">
    <location>
        <begin position="41"/>
        <end position="103"/>
    </location>
</feature>
<dbReference type="PANTHER" id="PTHR30136:SF24">
    <property type="entry name" value="HTH-TYPE TRANSCRIPTIONAL REPRESSOR ALLR"/>
    <property type="match status" value="1"/>
</dbReference>
<evidence type="ECO:0000256" key="4">
    <source>
        <dbReference type="SAM" id="MobiDB-lite"/>
    </source>
</evidence>
<dbReference type="Pfam" id="PF01614">
    <property type="entry name" value="IclR_C"/>
    <property type="match status" value="1"/>
</dbReference>
<evidence type="ECO:0000256" key="3">
    <source>
        <dbReference type="ARBA" id="ARBA00023163"/>
    </source>
</evidence>
<dbReference type="InterPro" id="IPR005471">
    <property type="entry name" value="Tscrpt_reg_IclR_N"/>
</dbReference>
<accession>A0ABN1VH56</accession>
<proteinExistence type="predicted"/>
<keyword evidence="3" id="KW-0804">Transcription</keyword>
<dbReference type="InterPro" id="IPR036388">
    <property type="entry name" value="WH-like_DNA-bd_sf"/>
</dbReference>
<dbReference type="InterPro" id="IPR036390">
    <property type="entry name" value="WH_DNA-bd_sf"/>
</dbReference>
<feature type="region of interest" description="Disordered" evidence="4">
    <location>
        <begin position="1"/>
        <end position="40"/>
    </location>
</feature>
<gene>
    <name evidence="7" type="ORF">GCM10009675_35010</name>
</gene>
<dbReference type="PANTHER" id="PTHR30136">
    <property type="entry name" value="HELIX-TURN-HELIX TRANSCRIPTIONAL REGULATOR, ICLR FAMILY"/>
    <property type="match status" value="1"/>
</dbReference>
<dbReference type="Gene3D" id="1.10.10.10">
    <property type="entry name" value="Winged helix-like DNA-binding domain superfamily/Winged helix DNA-binding domain"/>
    <property type="match status" value="1"/>
</dbReference>
<dbReference type="InterPro" id="IPR029016">
    <property type="entry name" value="GAF-like_dom_sf"/>
</dbReference>
<feature type="domain" description="IclR-ED" evidence="6">
    <location>
        <begin position="104"/>
        <end position="286"/>
    </location>
</feature>
<dbReference type="SUPFAM" id="SSF46785">
    <property type="entry name" value="Winged helix' DNA-binding domain"/>
    <property type="match status" value="1"/>
</dbReference>
<evidence type="ECO:0000256" key="2">
    <source>
        <dbReference type="ARBA" id="ARBA00023125"/>
    </source>
</evidence>
<reference evidence="7 8" key="1">
    <citation type="journal article" date="2019" name="Int. J. Syst. Evol. Microbiol.">
        <title>The Global Catalogue of Microorganisms (GCM) 10K type strain sequencing project: providing services to taxonomists for standard genome sequencing and annotation.</title>
        <authorList>
            <consortium name="The Broad Institute Genomics Platform"/>
            <consortium name="The Broad Institute Genome Sequencing Center for Infectious Disease"/>
            <person name="Wu L."/>
            <person name="Ma J."/>
        </authorList>
    </citation>
    <scope>NUCLEOTIDE SEQUENCE [LARGE SCALE GENOMIC DNA]</scope>
    <source>
        <strain evidence="7 8">JCM 13022</strain>
    </source>
</reference>
<evidence type="ECO:0000256" key="1">
    <source>
        <dbReference type="ARBA" id="ARBA00023015"/>
    </source>
</evidence>
<evidence type="ECO:0000313" key="7">
    <source>
        <dbReference type="EMBL" id="GAA1211174.1"/>
    </source>
</evidence>